<dbReference type="Proteomes" id="UP001221757">
    <property type="component" value="Unassembled WGS sequence"/>
</dbReference>
<comment type="caution">
    <text evidence="2">The sequence shown here is derived from an EMBL/GenBank/DDBJ whole genome shotgun (WGS) entry which is preliminary data.</text>
</comment>
<dbReference type="PANTHER" id="PTHR33481:SF1">
    <property type="entry name" value="ENDONUCLEASE_EXONUCLEASE_PHOSPHATASE DOMAIN-CONTAINING PROTEIN-RELATED"/>
    <property type="match status" value="1"/>
</dbReference>
<evidence type="ECO:0000313" key="3">
    <source>
        <dbReference type="Proteomes" id="UP001221757"/>
    </source>
</evidence>
<feature type="compositionally biased region" description="Polar residues" evidence="1">
    <location>
        <begin position="492"/>
        <end position="502"/>
    </location>
</feature>
<evidence type="ECO:0000256" key="1">
    <source>
        <dbReference type="SAM" id="MobiDB-lite"/>
    </source>
</evidence>
<feature type="region of interest" description="Disordered" evidence="1">
    <location>
        <begin position="37"/>
        <end position="77"/>
    </location>
</feature>
<feature type="compositionally biased region" description="Basic and acidic residues" evidence="1">
    <location>
        <begin position="63"/>
        <end position="75"/>
    </location>
</feature>
<name>A0AAD7M7Q6_MYCRO</name>
<sequence length="529" mass="58778">MPFWAFCICCELTGAPTSPALQRSTVAAARRVDDGRWGGLMDRGPVMGHPDRAGKRPASPEEASQRQRAKERNTRSDAISPSNRLLYWGRAGIDGTGEDLGEERARAERCARVVEGLVIVDEQEWAEVTDEEHIFKSSICLGLYPTRLKTSNAIPTAKAGKKDKMSPKAHHLVEQHAEVLAKPLERLMANRVFFEAETLGILHLDQFSRRPGRSTQQAADTFIHQAHSQLDEGKIVSTLFFDLKGAFNRISTMNCLLQRLSALQINVSWSNGFVDDINFSSANRCVLENIRNLETVGRITKEWEGDDEACFEGDKTELLHITACTDFSQQSVRFDGKVIMPSDSHLASCAVSATHALGTSMAVLHNSFGLRPLLIRDLVCSTVFPCTDYGVSSFLPLPTDAFKPLDRVKNQWHALAALEKEATLLPAQLRIKRNTLNMVAYYLTLPFSHPIRPLLHHAISTAPRSPKFSSILHFVEHVPATKWPPSVPARGQQLQKRGTPRSTHAEESSEEDFDPTLGMEPMVPVYVAP</sequence>
<dbReference type="PANTHER" id="PTHR33481">
    <property type="entry name" value="REVERSE TRANSCRIPTASE"/>
    <property type="match status" value="1"/>
</dbReference>
<reference evidence="2" key="1">
    <citation type="submission" date="2023-03" db="EMBL/GenBank/DDBJ databases">
        <title>Massive genome expansion in bonnet fungi (Mycena s.s.) driven by repeated elements and novel gene families across ecological guilds.</title>
        <authorList>
            <consortium name="Lawrence Berkeley National Laboratory"/>
            <person name="Harder C.B."/>
            <person name="Miyauchi S."/>
            <person name="Viragh M."/>
            <person name="Kuo A."/>
            <person name="Thoen E."/>
            <person name="Andreopoulos B."/>
            <person name="Lu D."/>
            <person name="Skrede I."/>
            <person name="Drula E."/>
            <person name="Henrissat B."/>
            <person name="Morin E."/>
            <person name="Kohler A."/>
            <person name="Barry K."/>
            <person name="LaButti K."/>
            <person name="Morin E."/>
            <person name="Salamov A."/>
            <person name="Lipzen A."/>
            <person name="Mereny Z."/>
            <person name="Hegedus B."/>
            <person name="Baldrian P."/>
            <person name="Stursova M."/>
            <person name="Weitz H."/>
            <person name="Taylor A."/>
            <person name="Grigoriev I.V."/>
            <person name="Nagy L.G."/>
            <person name="Martin F."/>
            <person name="Kauserud H."/>
        </authorList>
    </citation>
    <scope>NUCLEOTIDE SEQUENCE</scope>
    <source>
        <strain evidence="2">CBHHK067</strain>
    </source>
</reference>
<keyword evidence="3" id="KW-1185">Reference proteome</keyword>
<dbReference type="AlphaFoldDB" id="A0AAD7M7Q6"/>
<gene>
    <name evidence="2" type="ORF">B0H17DRAFT_1126645</name>
</gene>
<protein>
    <recommendedName>
        <fullName evidence="4">Reverse transcriptase domain-containing protein</fullName>
    </recommendedName>
</protein>
<dbReference type="EMBL" id="JARKIE010000009">
    <property type="protein sequence ID" value="KAJ7705041.1"/>
    <property type="molecule type" value="Genomic_DNA"/>
</dbReference>
<feature type="region of interest" description="Disordered" evidence="1">
    <location>
        <begin position="483"/>
        <end position="529"/>
    </location>
</feature>
<evidence type="ECO:0000313" key="2">
    <source>
        <dbReference type="EMBL" id="KAJ7705041.1"/>
    </source>
</evidence>
<accession>A0AAD7M7Q6</accession>
<proteinExistence type="predicted"/>
<organism evidence="2 3">
    <name type="scientific">Mycena rosella</name>
    <name type="common">Pink bonnet</name>
    <name type="synonym">Agaricus rosellus</name>
    <dbReference type="NCBI Taxonomy" id="1033263"/>
    <lineage>
        <taxon>Eukaryota</taxon>
        <taxon>Fungi</taxon>
        <taxon>Dikarya</taxon>
        <taxon>Basidiomycota</taxon>
        <taxon>Agaricomycotina</taxon>
        <taxon>Agaricomycetes</taxon>
        <taxon>Agaricomycetidae</taxon>
        <taxon>Agaricales</taxon>
        <taxon>Marasmiineae</taxon>
        <taxon>Mycenaceae</taxon>
        <taxon>Mycena</taxon>
    </lineage>
</organism>
<evidence type="ECO:0008006" key="4">
    <source>
        <dbReference type="Google" id="ProtNLM"/>
    </source>
</evidence>